<accession>A0A5C8ZLL1</accession>
<dbReference type="OrthoDB" id="9798386at2"/>
<protein>
    <submittedName>
        <fullName evidence="9">S8 family serine peptidase</fullName>
    </submittedName>
</protein>
<evidence type="ECO:0000313" key="9">
    <source>
        <dbReference type="EMBL" id="TXR57998.1"/>
    </source>
</evidence>
<dbReference type="InterPro" id="IPR034193">
    <property type="entry name" value="PCSK9_ProteinaseK-like"/>
</dbReference>
<keyword evidence="3 5" id="KW-0378">Hydrolase</keyword>
<evidence type="ECO:0000256" key="6">
    <source>
        <dbReference type="RuleBase" id="RU003355"/>
    </source>
</evidence>
<dbReference type="CDD" id="cd04077">
    <property type="entry name" value="Peptidases_S8_PCSK9_ProteinaseK_like"/>
    <property type="match status" value="1"/>
</dbReference>
<evidence type="ECO:0000256" key="5">
    <source>
        <dbReference type="PROSITE-ProRule" id="PRU01240"/>
    </source>
</evidence>
<feature type="domain" description="Peptidase S8/S53" evidence="8">
    <location>
        <begin position="144"/>
        <end position="372"/>
    </location>
</feature>
<dbReference type="PROSITE" id="PS00137">
    <property type="entry name" value="SUBTILASE_HIS"/>
    <property type="match status" value="1"/>
</dbReference>
<comment type="similarity">
    <text evidence="1 5 6">Belongs to the peptidase S8 family.</text>
</comment>
<evidence type="ECO:0000313" key="10">
    <source>
        <dbReference type="Proteomes" id="UP000321234"/>
    </source>
</evidence>
<dbReference type="Proteomes" id="UP000321234">
    <property type="component" value="Unassembled WGS sequence"/>
</dbReference>
<dbReference type="InterPro" id="IPR000209">
    <property type="entry name" value="Peptidase_S8/S53_dom"/>
</dbReference>
<dbReference type="RefSeq" id="WP_147924609.1">
    <property type="nucleotide sequence ID" value="NZ_VKAC01000001.1"/>
</dbReference>
<feature type="active site" description="Charge relay system" evidence="5">
    <location>
        <position position="339"/>
    </location>
</feature>
<dbReference type="Pfam" id="PF04122">
    <property type="entry name" value="CW_binding_2"/>
    <property type="match status" value="3"/>
</dbReference>
<dbReference type="PROSITE" id="PS00138">
    <property type="entry name" value="SUBTILASE_SER"/>
    <property type="match status" value="1"/>
</dbReference>
<evidence type="ECO:0000256" key="4">
    <source>
        <dbReference type="ARBA" id="ARBA00022825"/>
    </source>
</evidence>
<dbReference type="PROSITE" id="PS51892">
    <property type="entry name" value="SUBTILASE"/>
    <property type="match status" value="1"/>
</dbReference>
<dbReference type="Pfam" id="PF00082">
    <property type="entry name" value="Peptidase_S8"/>
    <property type="match status" value="1"/>
</dbReference>
<keyword evidence="10" id="KW-1185">Reference proteome</keyword>
<dbReference type="PANTHER" id="PTHR43806:SF11">
    <property type="entry name" value="CEREVISIN-RELATED"/>
    <property type="match status" value="1"/>
</dbReference>
<dbReference type="PROSITE" id="PS00136">
    <property type="entry name" value="SUBTILASE_ASP"/>
    <property type="match status" value="1"/>
</dbReference>
<dbReference type="Gene3D" id="3.40.50.200">
    <property type="entry name" value="Peptidase S8/S53 domain"/>
    <property type="match status" value="1"/>
</dbReference>
<evidence type="ECO:0000256" key="1">
    <source>
        <dbReference type="ARBA" id="ARBA00011073"/>
    </source>
</evidence>
<keyword evidence="7" id="KW-0732">Signal</keyword>
<dbReference type="InterPro" id="IPR015500">
    <property type="entry name" value="Peptidase_S8_subtilisin-rel"/>
</dbReference>
<dbReference type="InterPro" id="IPR023828">
    <property type="entry name" value="Peptidase_S8_Ser-AS"/>
</dbReference>
<comment type="caution">
    <text evidence="9">The sequence shown here is derived from an EMBL/GenBank/DDBJ whole genome shotgun (WGS) entry which is preliminary data.</text>
</comment>
<feature type="chain" id="PRO_5022855337" evidence="7">
    <location>
        <begin position="27"/>
        <end position="718"/>
    </location>
</feature>
<dbReference type="GO" id="GO:0006508">
    <property type="term" value="P:proteolysis"/>
    <property type="evidence" value="ECO:0007669"/>
    <property type="project" value="UniProtKB-KW"/>
</dbReference>
<sequence length="718" mass="69264">MSRRRVLQTASAAVLLLLATSGAASAGPAPEQTYVVSVDDLADVAGAATAADRLGEVLAVHDETGSVVVRTTAARAQRLERLDAATDVEPDALFTPTAETSTPAGDYFTRASTSPASAAVPWHLDRIDQASLPLDGQYRPGGEGAGVTAYVVDTGLRASHAAFTGRVRPGADFSGSGSTSDCNGHGTSVAGALAGRLVGAAPQATLVPLRVSGCAGSARSSSLIAAVAWAVADHPAGAPAVLNVSYGGPPSDGLDRALRAAVADGITVVVAAGNEGSDACGTSPAREPSAITVGASTASDSVAGFSNRGPCVDLLAPGASIVSAGSDSDTSAVVTSGTSLSSPITAGAAAVLLGARPSLSPAQVAAALVAGSSRVASPLAGTTDHLLRTLTTTTADSGSPAAGGPDAVVAVGGQDLISDTSLAALAGGRAVERIAGGDAYATSALLSARAFPDGADHVYLATGTAFADALGAAAAAVGSSAPVLLTRPDAVPASVLAELARLHPATVTATGGPQAISDAVLEQVRQATGAAVVRAAGDDRYATARAVALDALGEAPGGGSGDVAGAAPDTVYLVSGEAFPDALSAAGAAGRSGAPLLLTQAAALPAATAEQLARWRPARVVVVGGPAAVSDEVVRQVLTATGGTATRVAGASRYETAAAVLASGPPPATVWLASGEAYGEALSGAAAAAALGGALVVVPPGGPAGSLRDGVRAALAPR</sequence>
<feature type="signal peptide" evidence="7">
    <location>
        <begin position="1"/>
        <end position="26"/>
    </location>
</feature>
<dbReference type="GO" id="GO:0004252">
    <property type="term" value="F:serine-type endopeptidase activity"/>
    <property type="evidence" value="ECO:0007669"/>
    <property type="project" value="UniProtKB-UniRule"/>
</dbReference>
<proteinExistence type="inferred from homology"/>
<organism evidence="9 10">
    <name type="scientific">Quadrisphaera setariae</name>
    <dbReference type="NCBI Taxonomy" id="2593304"/>
    <lineage>
        <taxon>Bacteria</taxon>
        <taxon>Bacillati</taxon>
        <taxon>Actinomycetota</taxon>
        <taxon>Actinomycetes</taxon>
        <taxon>Kineosporiales</taxon>
        <taxon>Kineosporiaceae</taxon>
        <taxon>Quadrisphaera</taxon>
    </lineage>
</organism>
<dbReference type="Gene3D" id="3.40.50.12090">
    <property type="match status" value="1"/>
</dbReference>
<dbReference type="InterPro" id="IPR006311">
    <property type="entry name" value="TAT_signal"/>
</dbReference>
<dbReference type="PRINTS" id="PR00723">
    <property type="entry name" value="SUBTILISIN"/>
</dbReference>
<dbReference type="EMBL" id="VKAC01000001">
    <property type="protein sequence ID" value="TXR57998.1"/>
    <property type="molecule type" value="Genomic_DNA"/>
</dbReference>
<dbReference type="SUPFAM" id="SSF52743">
    <property type="entry name" value="Subtilisin-like"/>
    <property type="match status" value="1"/>
</dbReference>
<dbReference type="PROSITE" id="PS51318">
    <property type="entry name" value="TAT"/>
    <property type="match status" value="1"/>
</dbReference>
<dbReference type="FunFam" id="3.40.50.200:FF:000016">
    <property type="entry name" value="Proprotein convertase subtilisin/kexin type 9"/>
    <property type="match status" value="1"/>
</dbReference>
<reference evidence="9 10" key="1">
    <citation type="submission" date="2019-07" db="EMBL/GenBank/DDBJ databases">
        <title>Quadrisphaera sp. strain DD2A genome sequencing and assembly.</title>
        <authorList>
            <person name="Kim I."/>
        </authorList>
    </citation>
    <scope>NUCLEOTIDE SEQUENCE [LARGE SCALE GENOMIC DNA]</scope>
    <source>
        <strain evidence="9 10">DD2A</strain>
    </source>
</reference>
<dbReference type="InterPro" id="IPR022398">
    <property type="entry name" value="Peptidase_S8_His-AS"/>
</dbReference>
<dbReference type="AlphaFoldDB" id="A0A5C8ZLL1"/>
<feature type="active site" description="Charge relay system" evidence="5">
    <location>
        <position position="153"/>
    </location>
</feature>
<evidence type="ECO:0000256" key="2">
    <source>
        <dbReference type="ARBA" id="ARBA00022670"/>
    </source>
</evidence>
<evidence type="ECO:0000256" key="7">
    <source>
        <dbReference type="SAM" id="SignalP"/>
    </source>
</evidence>
<name>A0A5C8ZLL1_9ACTN</name>
<dbReference type="GO" id="GO:0005615">
    <property type="term" value="C:extracellular space"/>
    <property type="evidence" value="ECO:0007669"/>
    <property type="project" value="TreeGrafter"/>
</dbReference>
<dbReference type="InterPro" id="IPR036852">
    <property type="entry name" value="Peptidase_S8/S53_dom_sf"/>
</dbReference>
<feature type="active site" description="Charge relay system" evidence="5">
    <location>
        <position position="185"/>
    </location>
</feature>
<dbReference type="PANTHER" id="PTHR43806">
    <property type="entry name" value="PEPTIDASE S8"/>
    <property type="match status" value="1"/>
</dbReference>
<keyword evidence="2 5" id="KW-0645">Protease</keyword>
<dbReference type="InterPro" id="IPR023827">
    <property type="entry name" value="Peptidase_S8_Asp-AS"/>
</dbReference>
<evidence type="ECO:0000259" key="8">
    <source>
        <dbReference type="Pfam" id="PF00082"/>
    </source>
</evidence>
<gene>
    <name evidence="9" type="ORF">FMM08_01895</name>
</gene>
<keyword evidence="4 5" id="KW-0720">Serine protease</keyword>
<evidence type="ECO:0000256" key="3">
    <source>
        <dbReference type="ARBA" id="ARBA00022801"/>
    </source>
</evidence>
<dbReference type="InterPro" id="IPR007253">
    <property type="entry name" value="Cell_wall-bd_2"/>
</dbReference>
<dbReference type="InterPro" id="IPR050131">
    <property type="entry name" value="Peptidase_S8_subtilisin-like"/>
</dbReference>